<dbReference type="AlphaFoldDB" id="A0A7G8BD57"/>
<dbReference type="RefSeq" id="WP_186740400.1">
    <property type="nucleotide sequence ID" value="NZ_CP060394.1"/>
</dbReference>
<protein>
    <submittedName>
        <fullName evidence="1">Uncharacterized protein</fullName>
    </submittedName>
</protein>
<keyword evidence="2" id="KW-1185">Reference proteome</keyword>
<dbReference type="KEGG" id="adin:H7849_15100"/>
<sequence>MMNSGGDDAAIGGWQWSGLTRWTSGLPFSVLDQDGQRTGTFRAMAYEPAL</sequence>
<dbReference type="EMBL" id="CP060394">
    <property type="protein sequence ID" value="QNI30477.1"/>
    <property type="molecule type" value="Genomic_DNA"/>
</dbReference>
<accession>A0A7G8BD57</accession>
<name>A0A7G8BD57_9BACT</name>
<evidence type="ECO:0000313" key="2">
    <source>
        <dbReference type="Proteomes" id="UP000515312"/>
    </source>
</evidence>
<proteinExistence type="predicted"/>
<organism evidence="1 2">
    <name type="scientific">Alloacidobacterium dinghuense</name>
    <dbReference type="NCBI Taxonomy" id="2763107"/>
    <lineage>
        <taxon>Bacteria</taxon>
        <taxon>Pseudomonadati</taxon>
        <taxon>Acidobacteriota</taxon>
        <taxon>Terriglobia</taxon>
        <taxon>Terriglobales</taxon>
        <taxon>Acidobacteriaceae</taxon>
        <taxon>Alloacidobacterium</taxon>
    </lineage>
</organism>
<dbReference type="Proteomes" id="UP000515312">
    <property type="component" value="Chromosome"/>
</dbReference>
<gene>
    <name evidence="1" type="ORF">H7849_15100</name>
</gene>
<evidence type="ECO:0000313" key="1">
    <source>
        <dbReference type="EMBL" id="QNI30477.1"/>
    </source>
</evidence>
<reference evidence="1 2" key="1">
    <citation type="submission" date="2020-08" db="EMBL/GenBank/DDBJ databases">
        <title>Edaphobacter telluris sp. nov. and Acidobacterium dinghuensis sp. nov., two acidobacteria isolated from forest soil.</title>
        <authorList>
            <person name="Fu J."/>
            <person name="Qiu L."/>
        </authorList>
    </citation>
    <scope>NUCLEOTIDE SEQUENCE [LARGE SCALE GENOMIC DNA]</scope>
    <source>
        <strain evidence="1">4Y35</strain>
    </source>
</reference>